<evidence type="ECO:0000313" key="3">
    <source>
        <dbReference type="Proteomes" id="UP000243096"/>
    </source>
</evidence>
<dbReference type="Proteomes" id="UP000243096">
    <property type="component" value="Unassembled WGS sequence"/>
</dbReference>
<proteinExistence type="predicted"/>
<sequence length="79" mass="8700">MAETRSFLQELPVSTQANNVQLLEYMSANRHEQLTAAHAPYSTGSPSSLPYDPQINYEGRTDSVTNQSQVDDLLTSLGL</sequence>
<dbReference type="SUPFAM" id="SSF75708">
    <property type="entry name" value="Chemotaxis phosphatase CheZ"/>
    <property type="match status" value="1"/>
</dbReference>
<evidence type="ECO:0000313" key="2">
    <source>
        <dbReference type="EMBL" id="PPB82996.1"/>
    </source>
</evidence>
<reference evidence="2 3" key="1">
    <citation type="submission" date="2018-01" db="EMBL/GenBank/DDBJ databases">
        <title>Genomic Encyclopedia of Type Strains, Phase III (KMG-III): the genomes of soil and plant-associated and newly described type strains.</title>
        <authorList>
            <person name="Whitman W."/>
        </authorList>
    </citation>
    <scope>NUCLEOTIDE SEQUENCE [LARGE SCALE GENOMIC DNA]</scope>
    <source>
        <strain evidence="2 3">HKI456</strain>
    </source>
</reference>
<comment type="caution">
    <text evidence="2">The sequence shown here is derived from an EMBL/GenBank/DDBJ whole genome shotgun (WGS) entry which is preliminary data.</text>
</comment>
<dbReference type="AlphaFoldDB" id="A0A2P5K8F2"/>
<dbReference type="EMBL" id="PRDW01000011">
    <property type="protein sequence ID" value="PPB82996.1"/>
    <property type="molecule type" value="Genomic_DNA"/>
</dbReference>
<organism evidence="2 3">
    <name type="scientific">Mycetohabitans endofungorum</name>
    <dbReference type="NCBI Taxonomy" id="417203"/>
    <lineage>
        <taxon>Bacteria</taxon>
        <taxon>Pseudomonadati</taxon>
        <taxon>Pseudomonadota</taxon>
        <taxon>Betaproteobacteria</taxon>
        <taxon>Burkholderiales</taxon>
        <taxon>Burkholderiaceae</taxon>
        <taxon>Mycetohabitans</taxon>
    </lineage>
</organism>
<gene>
    <name evidence="2" type="ORF">B0O95_11156</name>
</gene>
<keyword evidence="3" id="KW-1185">Reference proteome</keyword>
<protein>
    <submittedName>
        <fullName evidence="2">Chemotaxis phosphatase CheZ</fullName>
    </submittedName>
</protein>
<dbReference type="RefSeq" id="WP_104078006.1">
    <property type="nucleotide sequence ID" value="NZ_CP062178.1"/>
</dbReference>
<accession>A0A2P5K8F2</accession>
<evidence type="ECO:0000256" key="1">
    <source>
        <dbReference type="SAM" id="MobiDB-lite"/>
    </source>
</evidence>
<name>A0A2P5K8F2_9BURK</name>
<feature type="region of interest" description="Disordered" evidence="1">
    <location>
        <begin position="36"/>
        <end position="79"/>
    </location>
</feature>